<organism evidence="3 4">
    <name type="scientific">Pseudooceanicola nanhaiensis</name>
    <dbReference type="NCBI Taxonomy" id="375761"/>
    <lineage>
        <taxon>Bacteria</taxon>
        <taxon>Pseudomonadati</taxon>
        <taxon>Pseudomonadota</taxon>
        <taxon>Alphaproteobacteria</taxon>
        <taxon>Rhodobacterales</taxon>
        <taxon>Paracoccaceae</taxon>
        <taxon>Pseudooceanicola</taxon>
    </lineage>
</organism>
<feature type="compositionally biased region" description="Basic and acidic residues" evidence="1">
    <location>
        <begin position="111"/>
        <end position="123"/>
    </location>
</feature>
<feature type="compositionally biased region" description="Basic and acidic residues" evidence="1">
    <location>
        <begin position="47"/>
        <end position="57"/>
    </location>
</feature>
<feature type="domain" description="Flagellar hook-length control protein-like C-terminal" evidence="2">
    <location>
        <begin position="227"/>
        <end position="299"/>
    </location>
</feature>
<dbReference type="Pfam" id="PF02120">
    <property type="entry name" value="Flg_hook"/>
    <property type="match status" value="1"/>
</dbReference>
<proteinExistence type="predicted"/>
<dbReference type="InterPro" id="IPR038610">
    <property type="entry name" value="FliK-like_C_sf"/>
</dbReference>
<evidence type="ECO:0000259" key="2">
    <source>
        <dbReference type="Pfam" id="PF02120"/>
    </source>
</evidence>
<dbReference type="CDD" id="cd17470">
    <property type="entry name" value="T3SS_Flik_C"/>
    <property type="match status" value="1"/>
</dbReference>
<name>A0A917T3B7_9RHOB</name>
<keyword evidence="4" id="KW-1185">Reference proteome</keyword>
<gene>
    <name evidence="3" type="ORF">GCM10011534_31890</name>
</gene>
<dbReference type="Proteomes" id="UP000649829">
    <property type="component" value="Unassembled WGS sequence"/>
</dbReference>
<feature type="region of interest" description="Disordered" evidence="1">
    <location>
        <begin position="1"/>
        <end position="212"/>
    </location>
</feature>
<evidence type="ECO:0000313" key="4">
    <source>
        <dbReference type="Proteomes" id="UP000649829"/>
    </source>
</evidence>
<feature type="compositionally biased region" description="Polar residues" evidence="1">
    <location>
        <begin position="8"/>
        <end position="33"/>
    </location>
</feature>
<comment type="caution">
    <text evidence="3">The sequence shown here is derived from an EMBL/GenBank/DDBJ whole genome shotgun (WGS) entry which is preliminary data.</text>
</comment>
<dbReference type="AlphaFoldDB" id="A0A917T3B7"/>
<evidence type="ECO:0000313" key="3">
    <source>
        <dbReference type="EMBL" id="GGM07530.1"/>
    </source>
</evidence>
<evidence type="ECO:0000256" key="1">
    <source>
        <dbReference type="SAM" id="MobiDB-lite"/>
    </source>
</evidence>
<feature type="region of interest" description="Disordered" evidence="1">
    <location>
        <begin position="296"/>
        <end position="342"/>
    </location>
</feature>
<dbReference type="InterPro" id="IPR021136">
    <property type="entry name" value="Flagellar_hook_control-like_C"/>
</dbReference>
<dbReference type="Gene3D" id="3.30.750.140">
    <property type="match status" value="1"/>
</dbReference>
<dbReference type="EMBL" id="BMLF01000002">
    <property type="protein sequence ID" value="GGM07530.1"/>
    <property type="molecule type" value="Genomic_DNA"/>
</dbReference>
<protein>
    <recommendedName>
        <fullName evidence="2">Flagellar hook-length control protein-like C-terminal domain-containing protein</fullName>
    </recommendedName>
</protein>
<accession>A0A917T3B7</accession>
<reference evidence="3" key="1">
    <citation type="journal article" date="2014" name="Int. J. Syst. Evol. Microbiol.">
        <title>Complete genome sequence of Corynebacterium casei LMG S-19264T (=DSM 44701T), isolated from a smear-ripened cheese.</title>
        <authorList>
            <consortium name="US DOE Joint Genome Institute (JGI-PGF)"/>
            <person name="Walter F."/>
            <person name="Albersmeier A."/>
            <person name="Kalinowski J."/>
            <person name="Ruckert C."/>
        </authorList>
    </citation>
    <scope>NUCLEOTIDE SEQUENCE</scope>
    <source>
        <strain evidence="3">CGMCC 1.6293</strain>
    </source>
</reference>
<sequence>MTEAGPSQDVSGTDTTGHQHRSQSTTAPETTTRAQHESAPGRSAPLSRDEARLERQRVPGTLPAEWQVGAEESRQRVRADSRNRASDAREAGAAGRGALPVGHALPGQGPERIDPGLQRERLAEPGAPRPADGPGRDAFVRPEALPRQSGTSRPSAPQPAFASAGGLMTEAFKPDPATTRTAGTDLPDETILAARLDAPATPSSRAEVPPPNLPAPVHDQIARAARSLGEGQLEIRLSPEELGQVRMTLRPREDGIALLLTADRPETLDLMRRHAGDLVRALNAAGYDSVDLTFTGGQARSGDPRAETMFGAETNDPEGTAPVAPAVPGSPKVAAGGLDLRL</sequence>
<feature type="compositionally biased region" description="Basic and acidic residues" evidence="1">
    <location>
        <begin position="71"/>
        <end position="90"/>
    </location>
</feature>
<reference evidence="3" key="2">
    <citation type="submission" date="2020-09" db="EMBL/GenBank/DDBJ databases">
        <authorList>
            <person name="Sun Q."/>
            <person name="Zhou Y."/>
        </authorList>
    </citation>
    <scope>NUCLEOTIDE SEQUENCE</scope>
    <source>
        <strain evidence="3">CGMCC 1.6293</strain>
    </source>
</reference>